<name>A0A9D2AEY4_9FIRM</name>
<dbReference type="AlphaFoldDB" id="A0A9D2AEY4"/>
<sequence>MANTISQQEHERHKRRRTRQWLGLAICVLVLIGGFTVIATAVNGVAVLFDDTDEKLEYEQRLQALVMLDPLPFESLDQADPALFKEASIWAAVSTAQASATGLDSYERDPNSDSLLLPAVEVDAAAAALFGPDYELTHETFNNVGGDMTFEYDEEKQCYLIPVTGQVGMYTPKVVDLDKKSGKLYVTVGYVPAPGLNGDFSLSAPTEPTKYMDYVFEKVDRTYYLTALEVSEMKPSSSAAASAPETDMDYEDYFDPTSAIAEGAGSLPTDSTSSSDSAPADAEPASEPASDSAAE</sequence>
<evidence type="ECO:0000313" key="4">
    <source>
        <dbReference type="Proteomes" id="UP000824193"/>
    </source>
</evidence>
<evidence type="ECO:0000313" key="3">
    <source>
        <dbReference type="EMBL" id="HIX06400.1"/>
    </source>
</evidence>
<keyword evidence="2" id="KW-0812">Transmembrane</keyword>
<comment type="caution">
    <text evidence="3">The sequence shown here is derived from an EMBL/GenBank/DDBJ whole genome shotgun (WGS) entry which is preliminary data.</text>
</comment>
<organism evidence="3 4">
    <name type="scientific">Candidatus Allofournierella pullicola</name>
    <dbReference type="NCBI Taxonomy" id="2838596"/>
    <lineage>
        <taxon>Bacteria</taxon>
        <taxon>Bacillati</taxon>
        <taxon>Bacillota</taxon>
        <taxon>Clostridia</taxon>
        <taxon>Eubacteriales</taxon>
        <taxon>Oscillospiraceae</taxon>
        <taxon>Allofournierella</taxon>
    </lineage>
</organism>
<dbReference type="Proteomes" id="UP000824193">
    <property type="component" value="Unassembled WGS sequence"/>
</dbReference>
<feature type="compositionally biased region" description="Low complexity" evidence="1">
    <location>
        <begin position="273"/>
        <end position="295"/>
    </location>
</feature>
<evidence type="ECO:0000256" key="1">
    <source>
        <dbReference type="SAM" id="MobiDB-lite"/>
    </source>
</evidence>
<reference evidence="3" key="1">
    <citation type="journal article" date="2021" name="PeerJ">
        <title>Extensive microbial diversity within the chicken gut microbiome revealed by metagenomics and culture.</title>
        <authorList>
            <person name="Gilroy R."/>
            <person name="Ravi A."/>
            <person name="Getino M."/>
            <person name="Pursley I."/>
            <person name="Horton D.L."/>
            <person name="Alikhan N.F."/>
            <person name="Baker D."/>
            <person name="Gharbi K."/>
            <person name="Hall N."/>
            <person name="Watson M."/>
            <person name="Adriaenssens E.M."/>
            <person name="Foster-Nyarko E."/>
            <person name="Jarju S."/>
            <person name="Secka A."/>
            <person name="Antonio M."/>
            <person name="Oren A."/>
            <person name="Chaudhuri R.R."/>
            <person name="La Ragione R."/>
            <person name="Hildebrand F."/>
            <person name="Pallen M.J."/>
        </authorList>
    </citation>
    <scope>NUCLEOTIDE SEQUENCE</scope>
    <source>
        <strain evidence="3">2239</strain>
    </source>
</reference>
<accession>A0A9D2AEY4</accession>
<proteinExistence type="predicted"/>
<keyword evidence="2" id="KW-0472">Membrane</keyword>
<evidence type="ECO:0000256" key="2">
    <source>
        <dbReference type="SAM" id="Phobius"/>
    </source>
</evidence>
<gene>
    <name evidence="3" type="ORF">H9865_09960</name>
</gene>
<keyword evidence="2" id="KW-1133">Transmembrane helix</keyword>
<protein>
    <submittedName>
        <fullName evidence="3">Ice-structuring protein</fullName>
    </submittedName>
</protein>
<reference evidence="3" key="2">
    <citation type="submission" date="2021-04" db="EMBL/GenBank/DDBJ databases">
        <authorList>
            <person name="Gilroy R."/>
        </authorList>
    </citation>
    <scope>NUCLEOTIDE SEQUENCE</scope>
    <source>
        <strain evidence="3">2239</strain>
    </source>
</reference>
<feature type="transmembrane region" description="Helical" evidence="2">
    <location>
        <begin position="21"/>
        <end position="49"/>
    </location>
</feature>
<feature type="region of interest" description="Disordered" evidence="1">
    <location>
        <begin position="235"/>
        <end position="295"/>
    </location>
</feature>
<dbReference type="EMBL" id="DXFW01000035">
    <property type="protein sequence ID" value="HIX06400.1"/>
    <property type="molecule type" value="Genomic_DNA"/>
</dbReference>